<reference evidence="2 3" key="1">
    <citation type="submission" date="2016-06" db="EMBL/GenBank/DDBJ databases">
        <title>Comparative genomics of the ectomycorrhizal sister species Rhizopogon vinicolor and Rhizopogon vesiculosus (Basidiomycota: Boletales) reveals a divergence of the mating type B locus.</title>
        <authorList>
            <consortium name="DOE Joint Genome Institute"/>
            <person name="Mujic A.B."/>
            <person name="Kuo A."/>
            <person name="Tritt A."/>
            <person name="Lipzen A."/>
            <person name="Chen C."/>
            <person name="Johnson J."/>
            <person name="Sharma A."/>
            <person name="Barry K."/>
            <person name="Grigoriev I.V."/>
            <person name="Spatafora J.W."/>
        </authorList>
    </citation>
    <scope>NUCLEOTIDE SEQUENCE [LARGE SCALE GENOMIC DNA]</scope>
    <source>
        <strain evidence="2 3">AM-OR11-026</strain>
    </source>
</reference>
<accession>A0A1B7MJF1</accession>
<proteinExistence type="predicted"/>
<organism evidence="2 3">
    <name type="scientific">Rhizopogon vinicolor AM-OR11-026</name>
    <dbReference type="NCBI Taxonomy" id="1314800"/>
    <lineage>
        <taxon>Eukaryota</taxon>
        <taxon>Fungi</taxon>
        <taxon>Dikarya</taxon>
        <taxon>Basidiomycota</taxon>
        <taxon>Agaricomycotina</taxon>
        <taxon>Agaricomycetes</taxon>
        <taxon>Agaricomycetidae</taxon>
        <taxon>Boletales</taxon>
        <taxon>Suillineae</taxon>
        <taxon>Rhizopogonaceae</taxon>
        <taxon>Rhizopogon</taxon>
    </lineage>
</organism>
<feature type="non-terminal residue" evidence="2">
    <location>
        <position position="1"/>
    </location>
</feature>
<dbReference type="OrthoDB" id="2688548at2759"/>
<dbReference type="EMBL" id="KV448933">
    <property type="protein sequence ID" value="OAX32722.1"/>
    <property type="molecule type" value="Genomic_DNA"/>
</dbReference>
<feature type="region of interest" description="Disordered" evidence="1">
    <location>
        <begin position="25"/>
        <end position="49"/>
    </location>
</feature>
<evidence type="ECO:0000256" key="1">
    <source>
        <dbReference type="SAM" id="MobiDB-lite"/>
    </source>
</evidence>
<evidence type="ECO:0008006" key="4">
    <source>
        <dbReference type="Google" id="ProtNLM"/>
    </source>
</evidence>
<sequence length="49" mass="5554">DSMMRKWNCDTGCLVGEPWKWKGRGLLTPTPSPEGKMIAYGREDGNVER</sequence>
<name>A0A1B7MJF1_9AGAM</name>
<evidence type="ECO:0000313" key="3">
    <source>
        <dbReference type="Proteomes" id="UP000092154"/>
    </source>
</evidence>
<gene>
    <name evidence="2" type="ORF">K503DRAFT_701625</name>
</gene>
<dbReference type="Proteomes" id="UP000092154">
    <property type="component" value="Unassembled WGS sequence"/>
</dbReference>
<protein>
    <recommendedName>
        <fullName evidence="4">WD40 repeat-like protein</fullName>
    </recommendedName>
</protein>
<evidence type="ECO:0000313" key="2">
    <source>
        <dbReference type="EMBL" id="OAX32722.1"/>
    </source>
</evidence>
<keyword evidence="3" id="KW-1185">Reference proteome</keyword>
<dbReference type="InParanoid" id="A0A1B7MJF1"/>
<dbReference type="AlphaFoldDB" id="A0A1B7MJF1"/>